<evidence type="ECO:0000313" key="4">
    <source>
        <dbReference type="Proteomes" id="UP000199051"/>
    </source>
</evidence>
<dbReference type="InterPro" id="IPR050267">
    <property type="entry name" value="Anti-sigma-factor_SerPK"/>
</dbReference>
<dbReference type="InterPro" id="IPR047718">
    <property type="entry name" value="RsbA-like_anti_sig"/>
</dbReference>
<dbReference type="CDD" id="cd16936">
    <property type="entry name" value="HATPase_RsbW-like"/>
    <property type="match status" value="1"/>
</dbReference>
<keyword evidence="1" id="KW-0723">Serine/threonine-protein kinase</keyword>
<dbReference type="SMART" id="SM00387">
    <property type="entry name" value="HATPase_c"/>
    <property type="match status" value="1"/>
</dbReference>
<dbReference type="Gene3D" id="3.30.565.10">
    <property type="entry name" value="Histidine kinase-like ATPase, C-terminal domain"/>
    <property type="match status" value="1"/>
</dbReference>
<evidence type="ECO:0000259" key="2">
    <source>
        <dbReference type="SMART" id="SM00387"/>
    </source>
</evidence>
<dbReference type="PANTHER" id="PTHR35526:SF3">
    <property type="entry name" value="ANTI-SIGMA-F FACTOR RSBW"/>
    <property type="match status" value="1"/>
</dbReference>
<dbReference type="InterPro" id="IPR003594">
    <property type="entry name" value="HATPase_dom"/>
</dbReference>
<gene>
    <name evidence="3" type="ORF">SAMN04487818_112215</name>
</gene>
<dbReference type="Pfam" id="PF14417">
    <property type="entry name" value="MEDS"/>
    <property type="match status" value="1"/>
</dbReference>
<evidence type="ECO:0000313" key="3">
    <source>
        <dbReference type="EMBL" id="SES40516.1"/>
    </source>
</evidence>
<feature type="domain" description="Histidine kinase/HSP90-like ATPase" evidence="2">
    <location>
        <begin position="211"/>
        <end position="304"/>
    </location>
</feature>
<name>A0A1H9X2W1_9PSEU</name>
<dbReference type="EMBL" id="FOGI01000012">
    <property type="protein sequence ID" value="SES40516.1"/>
    <property type="molecule type" value="Genomic_DNA"/>
</dbReference>
<dbReference type="InterPro" id="IPR025847">
    <property type="entry name" value="MEDS_domain"/>
</dbReference>
<dbReference type="SUPFAM" id="SSF55874">
    <property type="entry name" value="ATPase domain of HSP90 chaperone/DNA topoisomerase II/histidine kinase"/>
    <property type="match status" value="1"/>
</dbReference>
<keyword evidence="4" id="KW-1185">Reference proteome</keyword>
<evidence type="ECO:0000256" key="1">
    <source>
        <dbReference type="ARBA" id="ARBA00022527"/>
    </source>
</evidence>
<sequence>MNAPDHVALCYADDTELLGVGVPFLTDGLDRGDAVLLAIDPPRAELVLAAVDRPEKVTVISTDLQYVRPAIAIKSYRELFARLVDGGAGAIRLLGEIPDPTPAWDVWSRYEATVNRAYDQFPLISMCAYDTRTTPAAVLADVTKTHTLLARPGTTQPNAAYIHPLTFLAARLPAPPYPVQHQPPAVALTNPTPSAARTAVTSRAQAVLRPDDLDDLVVSVSEVVSNALTHGTAPITLTLWTTPAAVVVTVQDNGPGPNNPFAGLIPTPTPTGGGYGLWIAHQLCHHVALTQTPTTFTIRLTMGDPLA</sequence>
<dbReference type="STRING" id="155974.SAMN04487818_112215"/>
<dbReference type="InterPro" id="IPR036890">
    <property type="entry name" value="HATPase_C_sf"/>
</dbReference>
<reference evidence="4" key="1">
    <citation type="submission" date="2016-10" db="EMBL/GenBank/DDBJ databases">
        <authorList>
            <person name="Varghese N."/>
            <person name="Submissions S."/>
        </authorList>
    </citation>
    <scope>NUCLEOTIDE SEQUENCE [LARGE SCALE GENOMIC DNA]</scope>
    <source>
        <strain evidence="4">DSM 44260</strain>
    </source>
</reference>
<dbReference type="GO" id="GO:0004674">
    <property type="term" value="F:protein serine/threonine kinase activity"/>
    <property type="evidence" value="ECO:0007669"/>
    <property type="project" value="UniProtKB-KW"/>
</dbReference>
<protein>
    <submittedName>
        <fullName evidence="3">Histidine kinase-like ATPase domain-containing protein</fullName>
    </submittedName>
</protein>
<proteinExistence type="predicted"/>
<dbReference type="Proteomes" id="UP000199051">
    <property type="component" value="Unassembled WGS sequence"/>
</dbReference>
<organism evidence="3 4">
    <name type="scientific">Actinokineospora terrae</name>
    <dbReference type="NCBI Taxonomy" id="155974"/>
    <lineage>
        <taxon>Bacteria</taxon>
        <taxon>Bacillati</taxon>
        <taxon>Actinomycetota</taxon>
        <taxon>Actinomycetes</taxon>
        <taxon>Pseudonocardiales</taxon>
        <taxon>Pseudonocardiaceae</taxon>
        <taxon>Actinokineospora</taxon>
    </lineage>
</organism>
<keyword evidence="3" id="KW-0418">Kinase</keyword>
<accession>A0A1H9X2W1</accession>
<dbReference type="AlphaFoldDB" id="A0A1H9X2W1"/>
<dbReference type="NCBIfam" id="NF041045">
    <property type="entry name" value="RsbA_anti_sig"/>
    <property type="match status" value="1"/>
</dbReference>
<dbReference type="Pfam" id="PF13581">
    <property type="entry name" value="HATPase_c_2"/>
    <property type="match status" value="1"/>
</dbReference>
<dbReference type="RefSeq" id="WP_092784410.1">
    <property type="nucleotide sequence ID" value="NZ_FOGI01000012.1"/>
</dbReference>
<dbReference type="PANTHER" id="PTHR35526">
    <property type="entry name" value="ANTI-SIGMA-F FACTOR RSBW-RELATED"/>
    <property type="match status" value="1"/>
</dbReference>
<keyword evidence="3" id="KW-0808">Transferase</keyword>